<keyword evidence="1" id="KW-0812">Transmembrane</keyword>
<evidence type="ECO:0000256" key="1">
    <source>
        <dbReference type="SAM" id="Phobius"/>
    </source>
</evidence>
<dbReference type="Proteomes" id="UP001195483">
    <property type="component" value="Unassembled WGS sequence"/>
</dbReference>
<proteinExistence type="predicted"/>
<accession>A0AAE0T076</accession>
<organism evidence="2 3">
    <name type="scientific">Potamilus streckersoni</name>
    <dbReference type="NCBI Taxonomy" id="2493646"/>
    <lineage>
        <taxon>Eukaryota</taxon>
        <taxon>Metazoa</taxon>
        <taxon>Spiralia</taxon>
        <taxon>Lophotrochozoa</taxon>
        <taxon>Mollusca</taxon>
        <taxon>Bivalvia</taxon>
        <taxon>Autobranchia</taxon>
        <taxon>Heteroconchia</taxon>
        <taxon>Palaeoheterodonta</taxon>
        <taxon>Unionida</taxon>
        <taxon>Unionoidea</taxon>
        <taxon>Unionidae</taxon>
        <taxon>Ambleminae</taxon>
        <taxon>Lampsilini</taxon>
        <taxon>Potamilus</taxon>
    </lineage>
</organism>
<reference evidence="2" key="2">
    <citation type="journal article" date="2021" name="Genome Biol. Evol.">
        <title>Developing a high-quality reference genome for a parasitic bivalve with doubly uniparental inheritance (Bivalvia: Unionida).</title>
        <authorList>
            <person name="Smith C.H."/>
        </authorList>
    </citation>
    <scope>NUCLEOTIDE SEQUENCE</scope>
    <source>
        <strain evidence="2">CHS0354</strain>
        <tissue evidence="2">Mantle</tissue>
    </source>
</reference>
<gene>
    <name evidence="2" type="ORF">CHS0354_040409</name>
</gene>
<dbReference type="EMBL" id="JAEAOA010002336">
    <property type="protein sequence ID" value="KAK3601226.1"/>
    <property type="molecule type" value="Genomic_DNA"/>
</dbReference>
<evidence type="ECO:0000313" key="2">
    <source>
        <dbReference type="EMBL" id="KAK3601226.1"/>
    </source>
</evidence>
<comment type="caution">
    <text evidence="2">The sequence shown here is derived from an EMBL/GenBank/DDBJ whole genome shotgun (WGS) entry which is preliminary data.</text>
</comment>
<name>A0AAE0T076_9BIVA</name>
<dbReference type="AlphaFoldDB" id="A0AAE0T076"/>
<protein>
    <submittedName>
        <fullName evidence="2">Uncharacterized protein</fullName>
    </submittedName>
</protein>
<keyword evidence="1" id="KW-1133">Transmembrane helix</keyword>
<evidence type="ECO:0000313" key="3">
    <source>
        <dbReference type="Proteomes" id="UP001195483"/>
    </source>
</evidence>
<reference evidence="2" key="1">
    <citation type="journal article" date="2021" name="Genome Biol. Evol.">
        <title>A High-Quality Reference Genome for a Parasitic Bivalve with Doubly Uniparental Inheritance (Bivalvia: Unionida).</title>
        <authorList>
            <person name="Smith C.H."/>
        </authorList>
    </citation>
    <scope>NUCLEOTIDE SEQUENCE</scope>
    <source>
        <strain evidence="2">CHS0354</strain>
    </source>
</reference>
<feature type="transmembrane region" description="Helical" evidence="1">
    <location>
        <begin position="232"/>
        <end position="263"/>
    </location>
</feature>
<feature type="non-terminal residue" evidence="2">
    <location>
        <position position="1"/>
    </location>
</feature>
<keyword evidence="3" id="KW-1185">Reference proteome</keyword>
<sequence length="316" mass="35342">MTRIHYLITCSLVLLKEEPRPILAEDNSKYVCSGDSIPLFENITVDSIDVVVSLYIKAATERLVAMWSLQNFTTSRGYDRKVFLDLSHDIWIRNVSSSDEAQYILKTGKGSSVVTNMVYLRVLAAPKMNCKPRIKRVEDVLVASLEASDCGNPLVSVDWLNFLGNHSEGKDSVRLPIKNNAGTYYACISGPAVRCARVSKLSDYCTAFLFEGTDDSQDISHEPCIECTPAKYILVVFIVIFIVLFLGFLGFFICKCPNAFLFYNRKNRNLDKKGKTHIISTPDCPSKNDSGIRASQSSLECRTSEELAVFIPKESE</sequence>
<reference evidence="2" key="3">
    <citation type="submission" date="2023-05" db="EMBL/GenBank/DDBJ databases">
        <authorList>
            <person name="Smith C.H."/>
        </authorList>
    </citation>
    <scope>NUCLEOTIDE SEQUENCE</scope>
    <source>
        <strain evidence="2">CHS0354</strain>
        <tissue evidence="2">Mantle</tissue>
    </source>
</reference>
<keyword evidence="1" id="KW-0472">Membrane</keyword>